<evidence type="ECO:0000313" key="4">
    <source>
        <dbReference type="Proteomes" id="UP001221686"/>
    </source>
</evidence>
<dbReference type="Proteomes" id="UP001221686">
    <property type="component" value="Unassembled WGS sequence"/>
</dbReference>
<evidence type="ECO:0000256" key="1">
    <source>
        <dbReference type="SAM" id="MobiDB-lite"/>
    </source>
</evidence>
<reference evidence="3 4" key="1">
    <citation type="submission" date="2022-11" db="EMBL/GenBank/DDBJ databases">
        <title>Minimal conservation of predation-associated metabolite biosynthetic gene clusters underscores biosynthetic potential of Myxococcota including descriptions for ten novel species: Archangium lansinium sp. nov., Myxococcus landrumus sp. nov., Nannocystis bai.</title>
        <authorList>
            <person name="Ahearne A."/>
            <person name="Stevens C."/>
            <person name="Dowd S."/>
        </authorList>
    </citation>
    <scope>NUCLEOTIDE SEQUENCE [LARGE SCALE GENOMIC DNA]</scope>
    <source>
        <strain evidence="3 4">BB15-2</strain>
    </source>
</reference>
<keyword evidence="4" id="KW-1185">Reference proteome</keyword>
<keyword evidence="2" id="KW-0732">Signal</keyword>
<feature type="compositionally biased region" description="Pro residues" evidence="1">
    <location>
        <begin position="37"/>
        <end position="48"/>
    </location>
</feature>
<evidence type="ECO:0000256" key="2">
    <source>
        <dbReference type="SAM" id="SignalP"/>
    </source>
</evidence>
<proteinExistence type="predicted"/>
<dbReference type="RefSeq" id="WP_272084955.1">
    <property type="nucleotide sequence ID" value="NZ_JAQNDL010000001.1"/>
</dbReference>
<dbReference type="PROSITE" id="PS51257">
    <property type="entry name" value="PROKAR_LIPOPROTEIN"/>
    <property type="match status" value="1"/>
</dbReference>
<accession>A0ABT5DS49</accession>
<protein>
    <submittedName>
        <fullName evidence="3">Uncharacterized protein</fullName>
    </submittedName>
</protein>
<comment type="caution">
    <text evidence="3">The sequence shown here is derived from an EMBL/GenBank/DDBJ whole genome shotgun (WGS) entry which is preliminary data.</text>
</comment>
<feature type="region of interest" description="Disordered" evidence="1">
    <location>
        <begin position="33"/>
        <end position="56"/>
    </location>
</feature>
<sequence>MSRTHPAEHRPPRGARAFTLALSLAAAACSVADARPQPEPAPVAPQPVAPRENPLVGPEFVKGQQTLAGRIEERLVAGSYVYLAIRGQDGATQWAAVLGAAPAVGSDVALVSVGRRSDFHSPRLQRDFPVLHFAVVPEPPASH</sequence>
<name>A0ABT5DS49_9BACT</name>
<dbReference type="EMBL" id="JAQNDL010000001">
    <property type="protein sequence ID" value="MDC0716470.1"/>
    <property type="molecule type" value="Genomic_DNA"/>
</dbReference>
<organism evidence="3 4">
    <name type="scientific">Nannocystis bainbridge</name>
    <dbReference type="NCBI Taxonomy" id="2995303"/>
    <lineage>
        <taxon>Bacteria</taxon>
        <taxon>Pseudomonadati</taxon>
        <taxon>Myxococcota</taxon>
        <taxon>Polyangia</taxon>
        <taxon>Nannocystales</taxon>
        <taxon>Nannocystaceae</taxon>
        <taxon>Nannocystis</taxon>
    </lineage>
</organism>
<feature type="chain" id="PRO_5047530758" evidence="2">
    <location>
        <begin position="35"/>
        <end position="143"/>
    </location>
</feature>
<evidence type="ECO:0000313" key="3">
    <source>
        <dbReference type="EMBL" id="MDC0716470.1"/>
    </source>
</evidence>
<feature type="signal peptide" evidence="2">
    <location>
        <begin position="1"/>
        <end position="34"/>
    </location>
</feature>
<gene>
    <name evidence="3" type="ORF">POL25_06185</name>
</gene>